<dbReference type="InterPro" id="IPR003680">
    <property type="entry name" value="Flavodoxin_fold"/>
</dbReference>
<feature type="chain" id="PRO_5035204813" evidence="2">
    <location>
        <begin position="17"/>
        <end position="272"/>
    </location>
</feature>
<sequence length="272" mass="30770">MISSRTLLFLMRTIASYPFMTGMLMRSNDSSVLRPEMVTHGTSNPIHAVEGLTVHKGFACNCGACGHLTPSWKCLRVHFNDEHNIKGPKALSDLWADAVLIHFLLWWYTMPAILKGWIEKVFSMGFAYVVSEHSKKHFSDRYGEGVFIGKRAMLVVTVGSWKEQYSAREIAGLIGDLFFPINHGVLYYPDFQVLLSHVIHQIDRLDEARFETEAETFQETLLQLDTIKPIAYRQQNGGDHEMPTLTLKPGLEKANTTGFSLHIRNARAESGK</sequence>
<accession>A0A8J5P694</accession>
<keyword evidence="2" id="KW-0732">Signal</keyword>
<dbReference type="Pfam" id="PF02525">
    <property type="entry name" value="Flavodoxin_2"/>
    <property type="match status" value="1"/>
</dbReference>
<proteinExistence type="predicted"/>
<dbReference type="PANTHER" id="PTHR10204">
    <property type="entry name" value="NAD P H OXIDOREDUCTASE-RELATED"/>
    <property type="match status" value="1"/>
</dbReference>
<dbReference type="AlphaFoldDB" id="A0A8J5P694"/>
<dbReference type="InterPro" id="IPR051545">
    <property type="entry name" value="NAD(P)H_dehydrogenase_qn"/>
</dbReference>
<feature type="domain" description="Flavodoxin-like fold" evidence="3">
    <location>
        <begin position="94"/>
        <end position="219"/>
    </location>
</feature>
<evidence type="ECO:0000313" key="5">
    <source>
        <dbReference type="Proteomes" id="UP000694050"/>
    </source>
</evidence>
<dbReference type="GO" id="GO:0003955">
    <property type="term" value="F:NAD(P)H dehydrogenase (quinone) activity"/>
    <property type="evidence" value="ECO:0007669"/>
    <property type="project" value="TreeGrafter"/>
</dbReference>
<evidence type="ECO:0000259" key="3">
    <source>
        <dbReference type="Pfam" id="PF02525"/>
    </source>
</evidence>
<dbReference type="PANTHER" id="PTHR10204:SF34">
    <property type="entry name" value="NAD(P)H DEHYDROGENASE [QUINONE] 1 ISOFORM 1"/>
    <property type="match status" value="1"/>
</dbReference>
<feature type="signal peptide" evidence="2">
    <location>
        <begin position="1"/>
        <end position="16"/>
    </location>
</feature>
<dbReference type="GO" id="GO:0005829">
    <property type="term" value="C:cytosol"/>
    <property type="evidence" value="ECO:0007669"/>
    <property type="project" value="TreeGrafter"/>
</dbReference>
<keyword evidence="1" id="KW-0560">Oxidoreductase</keyword>
<gene>
    <name evidence="4" type="primary">NQO1</name>
    <name evidence="4" type="ORF">Forpe1208_v005421</name>
</gene>
<protein>
    <submittedName>
        <fullName evidence="4">NAD(P)H dehydrogenase [quinone] 1</fullName>
    </submittedName>
</protein>
<evidence type="ECO:0000256" key="1">
    <source>
        <dbReference type="ARBA" id="ARBA00023002"/>
    </source>
</evidence>
<name>A0A8J5P694_FUSOX</name>
<organism evidence="4 5">
    <name type="scientific">Fusarium oxysporum f. sp. rapae</name>
    <dbReference type="NCBI Taxonomy" id="485398"/>
    <lineage>
        <taxon>Eukaryota</taxon>
        <taxon>Fungi</taxon>
        <taxon>Dikarya</taxon>
        <taxon>Ascomycota</taxon>
        <taxon>Pezizomycotina</taxon>
        <taxon>Sordariomycetes</taxon>
        <taxon>Hypocreomycetidae</taxon>
        <taxon>Hypocreales</taxon>
        <taxon>Nectriaceae</taxon>
        <taxon>Fusarium</taxon>
        <taxon>Fusarium oxysporum species complex</taxon>
    </lineage>
</organism>
<evidence type="ECO:0000313" key="4">
    <source>
        <dbReference type="EMBL" id="KAG7417809.1"/>
    </source>
</evidence>
<dbReference type="EMBL" id="JAELUQ010000003">
    <property type="protein sequence ID" value="KAG7417809.1"/>
    <property type="molecule type" value="Genomic_DNA"/>
</dbReference>
<comment type="caution">
    <text evidence="4">The sequence shown here is derived from an EMBL/GenBank/DDBJ whole genome shotgun (WGS) entry which is preliminary data.</text>
</comment>
<evidence type="ECO:0000256" key="2">
    <source>
        <dbReference type="SAM" id="SignalP"/>
    </source>
</evidence>
<reference evidence="4" key="1">
    <citation type="submission" date="2021-04" db="EMBL/GenBank/DDBJ databases">
        <title>First draft genome resource for Brassicaceae pathogens Fusarium oxysporum f. sp. raphani and Fusarium oxysporum f. sp. rapae.</title>
        <authorList>
            <person name="Asai S."/>
        </authorList>
    </citation>
    <scope>NUCLEOTIDE SEQUENCE</scope>
    <source>
        <strain evidence="4">Tf1208</strain>
    </source>
</reference>
<dbReference type="Proteomes" id="UP000694050">
    <property type="component" value="Unassembled WGS sequence"/>
</dbReference>